<dbReference type="AlphaFoldDB" id="A0A7W2JVJ2"/>
<reference evidence="2 3" key="1">
    <citation type="submission" date="2020-07" db="EMBL/GenBank/DDBJ databases">
        <title>Diversity of carbapenemase encoding genes among Pseudomonas putida group clinical isolates in a tertiary Brazilian hospital.</title>
        <authorList>
            <person name="Alberto-Lei F."/>
            <person name="Nodari C.S."/>
            <person name="Streling A.P."/>
            <person name="Paulino J.T."/>
            <person name="Bessa-Neto F.O."/>
            <person name="Cayo R."/>
            <person name="Gales A.C."/>
        </authorList>
    </citation>
    <scope>NUCLEOTIDE SEQUENCE [LARGE SCALE GENOMIC DNA]</scope>
    <source>
        <strain evidence="2 3">14802</strain>
    </source>
</reference>
<feature type="compositionally biased region" description="Pro residues" evidence="1">
    <location>
        <begin position="178"/>
        <end position="189"/>
    </location>
</feature>
<name>A0A7W2JVJ2_9PSED</name>
<dbReference type="Proteomes" id="UP000541770">
    <property type="component" value="Unassembled WGS sequence"/>
</dbReference>
<evidence type="ECO:0008006" key="4">
    <source>
        <dbReference type="Google" id="ProtNLM"/>
    </source>
</evidence>
<comment type="caution">
    <text evidence="2">The sequence shown here is derived from an EMBL/GenBank/DDBJ whole genome shotgun (WGS) entry which is preliminary data.</text>
</comment>
<organism evidence="2 3">
    <name type="scientific">Pseudomonas mosselii</name>
    <dbReference type="NCBI Taxonomy" id="78327"/>
    <lineage>
        <taxon>Bacteria</taxon>
        <taxon>Pseudomonadati</taxon>
        <taxon>Pseudomonadota</taxon>
        <taxon>Gammaproteobacteria</taxon>
        <taxon>Pseudomonadales</taxon>
        <taxon>Pseudomonadaceae</taxon>
        <taxon>Pseudomonas</taxon>
    </lineage>
</organism>
<feature type="region of interest" description="Disordered" evidence="1">
    <location>
        <begin position="155"/>
        <end position="219"/>
    </location>
</feature>
<protein>
    <recommendedName>
        <fullName evidence="4">Mu-like prophage FluMu N-terminal domain-containing protein</fullName>
    </recommendedName>
</protein>
<proteinExistence type="predicted"/>
<dbReference type="EMBL" id="JACGDE010000009">
    <property type="protein sequence ID" value="MBA6065942.1"/>
    <property type="molecule type" value="Genomic_DNA"/>
</dbReference>
<evidence type="ECO:0000313" key="2">
    <source>
        <dbReference type="EMBL" id="MBA6065942.1"/>
    </source>
</evidence>
<sequence>MGVVIKSKIDGIRRGGIAHRVKGTYYQDGELTEQQLAVMRTDPNLLVVEDVQEGALQAAEDNAELVQEMRSAMAKLSKESGEAIAALERDLEQARAGLRAASGDLVRVLEQQKAAPALVVEGAKALPPADPTQEGVICISADILATLIADRLLPPQDKPEEQHDGNSTLATAGDSQPPQNPAPVPPVAPAPGTEPEAVSTDKVPGKRAGSGKALKNGAD</sequence>
<gene>
    <name evidence="2" type="ORF">H4C75_14365</name>
</gene>
<dbReference type="RefSeq" id="WP_182323259.1">
    <property type="nucleotide sequence ID" value="NZ_JACGDE010000009.1"/>
</dbReference>
<evidence type="ECO:0000256" key="1">
    <source>
        <dbReference type="SAM" id="MobiDB-lite"/>
    </source>
</evidence>
<dbReference type="SUPFAM" id="SSF160059">
    <property type="entry name" value="PriA/YqbF domain"/>
    <property type="match status" value="1"/>
</dbReference>
<feature type="compositionally biased region" description="Polar residues" evidence="1">
    <location>
        <begin position="165"/>
        <end position="174"/>
    </location>
</feature>
<accession>A0A7W2JVJ2</accession>
<evidence type="ECO:0000313" key="3">
    <source>
        <dbReference type="Proteomes" id="UP000541770"/>
    </source>
</evidence>